<keyword evidence="2" id="KW-1185">Reference proteome</keyword>
<name>A0ACB8UGW9_9APHY</name>
<dbReference type="EMBL" id="MU274902">
    <property type="protein sequence ID" value="KAI0093416.1"/>
    <property type="molecule type" value="Genomic_DNA"/>
</dbReference>
<protein>
    <submittedName>
        <fullName evidence="1">Uncharacterized protein</fullName>
    </submittedName>
</protein>
<organism evidence="1 2">
    <name type="scientific">Irpex rosettiformis</name>
    <dbReference type="NCBI Taxonomy" id="378272"/>
    <lineage>
        <taxon>Eukaryota</taxon>
        <taxon>Fungi</taxon>
        <taxon>Dikarya</taxon>
        <taxon>Basidiomycota</taxon>
        <taxon>Agaricomycotina</taxon>
        <taxon>Agaricomycetes</taxon>
        <taxon>Polyporales</taxon>
        <taxon>Irpicaceae</taxon>
        <taxon>Irpex</taxon>
    </lineage>
</organism>
<gene>
    <name evidence="1" type="ORF">BDY19DRAFT_1053863</name>
</gene>
<proteinExistence type="predicted"/>
<comment type="caution">
    <text evidence="1">The sequence shown here is derived from an EMBL/GenBank/DDBJ whole genome shotgun (WGS) entry which is preliminary data.</text>
</comment>
<reference evidence="1" key="1">
    <citation type="journal article" date="2021" name="Environ. Microbiol.">
        <title>Gene family expansions and transcriptome signatures uncover fungal adaptations to wood decay.</title>
        <authorList>
            <person name="Hage H."/>
            <person name="Miyauchi S."/>
            <person name="Viragh M."/>
            <person name="Drula E."/>
            <person name="Min B."/>
            <person name="Chaduli D."/>
            <person name="Navarro D."/>
            <person name="Favel A."/>
            <person name="Norest M."/>
            <person name="Lesage-Meessen L."/>
            <person name="Balint B."/>
            <person name="Merenyi Z."/>
            <person name="de Eugenio L."/>
            <person name="Morin E."/>
            <person name="Martinez A.T."/>
            <person name="Baldrian P."/>
            <person name="Stursova M."/>
            <person name="Martinez M.J."/>
            <person name="Novotny C."/>
            <person name="Magnuson J.K."/>
            <person name="Spatafora J.W."/>
            <person name="Maurice S."/>
            <person name="Pangilinan J."/>
            <person name="Andreopoulos W."/>
            <person name="LaButti K."/>
            <person name="Hundley H."/>
            <person name="Na H."/>
            <person name="Kuo A."/>
            <person name="Barry K."/>
            <person name="Lipzen A."/>
            <person name="Henrissat B."/>
            <person name="Riley R."/>
            <person name="Ahrendt S."/>
            <person name="Nagy L.G."/>
            <person name="Grigoriev I.V."/>
            <person name="Martin F."/>
            <person name="Rosso M.N."/>
        </authorList>
    </citation>
    <scope>NUCLEOTIDE SEQUENCE</scope>
    <source>
        <strain evidence="1">CBS 384.51</strain>
    </source>
</reference>
<dbReference type="Proteomes" id="UP001055072">
    <property type="component" value="Unassembled WGS sequence"/>
</dbReference>
<evidence type="ECO:0000313" key="2">
    <source>
        <dbReference type="Proteomes" id="UP001055072"/>
    </source>
</evidence>
<accession>A0ACB8UGW9</accession>
<evidence type="ECO:0000313" key="1">
    <source>
        <dbReference type="EMBL" id="KAI0093416.1"/>
    </source>
</evidence>
<sequence length="480" mass="52304">MPSMARTSGDDAEEPAHKPMNTDKVRSDKVQAVDSLSGLRAFRVSSSALQAANQEANAGLVSKAKTIAAAVTRKKKGKERADPLGGLSSSRLIERSPIMHWKCESKSDFIVRAVDDDNDFVFRTTVKPEQNHGRLVDLEKKGRVKFDVTFNKSWDSVRVDQAIRDALPAFFNFCKNQQDYASDQRTYVLCYAQSRQLSVYAKLEPDGEDLFKIRCQKGRGQSESMIHIASILSIPDEVLQHTSSYSANKSEAEQVHDHDSNHGDSVKFEPSESRNSTMKACTSKGKKRSRAVVSSDSEDDIKIIEPPPKASKCIEDGASANPRSSKLLKRLDDASRVGIVGTTRRSTVSLTDRSEGRNEPSSSSNLNAIPSSSRSTTTLSNTLPSSEPITHIDISDIPSNLDISNSPVLTPEIALLPLALAAAAAEGLISVPYTALAKDVAGPSTPLHRTPAPSHNNASVIYHSPHRWDLPDGMSDPWSN</sequence>